<dbReference type="GO" id="GO:0006260">
    <property type="term" value="P:DNA replication"/>
    <property type="evidence" value="ECO:0007669"/>
    <property type="project" value="UniProtKB-KW"/>
</dbReference>
<accession>A0A8S5UHV5</accession>
<evidence type="ECO:0000256" key="5">
    <source>
        <dbReference type="ARBA" id="ARBA00034005"/>
    </source>
</evidence>
<keyword evidence="2 7" id="KW-0436">Ligase</keyword>
<keyword evidence="4" id="KW-0520">NAD</keyword>
<dbReference type="GO" id="GO:0003911">
    <property type="term" value="F:DNA ligase (NAD+) activity"/>
    <property type="evidence" value="ECO:0007669"/>
    <property type="project" value="UniProtKB-EC"/>
</dbReference>
<dbReference type="EMBL" id="BK016090">
    <property type="protein sequence ID" value="DAF94010.1"/>
    <property type="molecule type" value="Genomic_DNA"/>
</dbReference>
<name>A0A8S5UHV5_9CAUD</name>
<evidence type="ECO:0000256" key="1">
    <source>
        <dbReference type="ARBA" id="ARBA00012722"/>
    </source>
</evidence>
<evidence type="ECO:0000256" key="2">
    <source>
        <dbReference type="ARBA" id="ARBA00022598"/>
    </source>
</evidence>
<dbReference type="InterPro" id="IPR013839">
    <property type="entry name" value="DNAligase_adenylation"/>
</dbReference>
<dbReference type="SUPFAM" id="SSF56091">
    <property type="entry name" value="DNA ligase/mRNA capping enzyme, catalytic domain"/>
    <property type="match status" value="1"/>
</dbReference>
<reference evidence="7" key="1">
    <citation type="journal article" date="2021" name="Proc. Natl. Acad. Sci. U.S.A.">
        <title>A Catalog of Tens of Thousands of Viruses from Human Metagenomes Reveals Hidden Associations with Chronic Diseases.</title>
        <authorList>
            <person name="Tisza M.J."/>
            <person name="Buck C.B."/>
        </authorList>
    </citation>
    <scope>NUCLEOTIDE SEQUENCE</scope>
    <source>
        <strain evidence="7">Ctu2j3</strain>
    </source>
</reference>
<sequence>MKALYLRAKDAYYNGKSEIMSDAAFDRLEDTIRKRSPEWEELDKTGVRISDKKEEVALCWPMPSLEKAYPDDVPSFAKRSKGPHFGMWKLDGTSLQGLYDRGTPKALITRGDGMVGRDVSYLIPKLVEFGLIPARIPTRNRTVFRFEALMKKDVFAEKYSREAAGDDGFDNARAMVNGLFNRSWSSRALRDVSMVVLGVYHNEDISTVRQGLNKAKQWGFETVPFFEVQPNRAFLEAALAEARETAPFALDGLVIAPNTFRMDYETNDKPKLIWAFKVNDEAGADVVEVTSIHWKKTRLGRWQPKIKITPTEIDGTVVTQATAHNATWMMERGIGEGAHVKVLKSGDVIPKIVGVVKKAKWTPPPGPYEFRGRFIYSTDGDDAVPKIRAMHFFCATLGIELFAEKSLSKLYEMGVRTTAQLVELGVEGPPSNFRAQLIDAFGKNQWPKMRGELVRVLGDTIPLKKLMVASGAFTRGGMGVRKLEQLEAAGMSMKTLCNLDKQGIWNEVGRIKGFSHATIQLLVDGVAEFRAWYRPLKGVFKIDGELPVRKKAAGAKLAGVNVAWTSYRSADEEAFVEAQGGTVVKYSAKMNVLLYKPGAKFADKIVKAGNKAMTWDQFKEKYGL</sequence>
<dbReference type="SMART" id="SM00532">
    <property type="entry name" value="LIGANc"/>
    <property type="match status" value="1"/>
</dbReference>
<feature type="domain" description="NAD-dependent DNA ligase N-terminal" evidence="6">
    <location>
        <begin position="2"/>
        <end position="407"/>
    </location>
</feature>
<dbReference type="GO" id="GO:0006281">
    <property type="term" value="P:DNA repair"/>
    <property type="evidence" value="ECO:0007669"/>
    <property type="project" value="InterPro"/>
</dbReference>
<evidence type="ECO:0000313" key="7">
    <source>
        <dbReference type="EMBL" id="DAF93986.1"/>
    </source>
</evidence>
<organism evidence="7">
    <name type="scientific">Myoviridae sp. ctu2j3</name>
    <dbReference type="NCBI Taxonomy" id="2825197"/>
    <lineage>
        <taxon>Viruses</taxon>
        <taxon>Duplodnaviria</taxon>
        <taxon>Heunggongvirae</taxon>
        <taxon>Uroviricota</taxon>
        <taxon>Caudoviricetes</taxon>
    </lineage>
</organism>
<evidence type="ECO:0000259" key="6">
    <source>
        <dbReference type="SMART" id="SM00532"/>
    </source>
</evidence>
<evidence type="ECO:0000256" key="3">
    <source>
        <dbReference type="ARBA" id="ARBA00022705"/>
    </source>
</evidence>
<dbReference type="Gene3D" id="2.40.50.140">
    <property type="entry name" value="Nucleic acid-binding proteins"/>
    <property type="match status" value="1"/>
</dbReference>
<dbReference type="Gene3D" id="3.30.470.30">
    <property type="entry name" value="DNA ligase/mRNA capping enzyme"/>
    <property type="match status" value="1"/>
</dbReference>
<dbReference type="InterPro" id="IPR012340">
    <property type="entry name" value="NA-bd_OB-fold"/>
</dbReference>
<dbReference type="Pfam" id="PF03120">
    <property type="entry name" value="OB_DNA_ligase"/>
    <property type="match status" value="1"/>
</dbReference>
<proteinExistence type="predicted"/>
<dbReference type="EMBL" id="BK016090">
    <property type="protein sequence ID" value="DAF93986.1"/>
    <property type="molecule type" value="Genomic_DNA"/>
</dbReference>
<dbReference type="EC" id="6.5.1.2" evidence="1"/>
<dbReference type="SUPFAM" id="SSF50249">
    <property type="entry name" value="Nucleic acid-binding proteins"/>
    <property type="match status" value="1"/>
</dbReference>
<protein>
    <recommendedName>
        <fullName evidence="1">DNA ligase (NAD(+))</fullName>
        <ecNumber evidence="1">6.5.1.2</ecNumber>
    </recommendedName>
</protein>
<comment type="catalytic activity">
    <reaction evidence="5">
        <text>NAD(+) + (deoxyribonucleotide)n-3'-hydroxyl + 5'-phospho-(deoxyribonucleotide)m = (deoxyribonucleotide)n+m + AMP + beta-nicotinamide D-nucleotide.</text>
        <dbReference type="EC" id="6.5.1.2"/>
    </reaction>
</comment>
<evidence type="ECO:0000256" key="4">
    <source>
        <dbReference type="ARBA" id="ARBA00023027"/>
    </source>
</evidence>
<keyword evidence="3" id="KW-0235">DNA replication</keyword>
<dbReference type="InterPro" id="IPR013840">
    <property type="entry name" value="DNAligase_N"/>
</dbReference>
<dbReference type="InterPro" id="IPR004150">
    <property type="entry name" value="NAD_DNA_ligase_OB"/>
</dbReference>
<dbReference type="Pfam" id="PF01653">
    <property type="entry name" value="DNA_ligase_aden"/>
    <property type="match status" value="1"/>
</dbReference>